<accession>A0A914N4L9</accession>
<reference evidence="2" key="1">
    <citation type="submission" date="2022-11" db="UniProtKB">
        <authorList>
            <consortium name="WormBaseParasite"/>
        </authorList>
    </citation>
    <scope>IDENTIFICATION</scope>
</reference>
<dbReference type="AlphaFoldDB" id="A0A914N4L9"/>
<organism evidence="1 2">
    <name type="scientific">Meloidogyne incognita</name>
    <name type="common">Southern root-knot nematode worm</name>
    <name type="synonym">Oxyuris incognita</name>
    <dbReference type="NCBI Taxonomy" id="6306"/>
    <lineage>
        <taxon>Eukaryota</taxon>
        <taxon>Metazoa</taxon>
        <taxon>Ecdysozoa</taxon>
        <taxon>Nematoda</taxon>
        <taxon>Chromadorea</taxon>
        <taxon>Rhabditida</taxon>
        <taxon>Tylenchina</taxon>
        <taxon>Tylenchomorpha</taxon>
        <taxon>Tylenchoidea</taxon>
        <taxon>Meloidogynidae</taxon>
        <taxon>Meloidogyninae</taxon>
        <taxon>Meloidogyne</taxon>
        <taxon>Meloidogyne incognita group</taxon>
    </lineage>
</organism>
<evidence type="ECO:0000313" key="1">
    <source>
        <dbReference type="Proteomes" id="UP000887563"/>
    </source>
</evidence>
<dbReference type="InterPro" id="IPR035940">
    <property type="entry name" value="CAP_sf"/>
</dbReference>
<keyword evidence="1" id="KW-1185">Reference proteome</keyword>
<dbReference type="Gene3D" id="3.40.33.10">
    <property type="entry name" value="CAP"/>
    <property type="match status" value="1"/>
</dbReference>
<dbReference type="WBParaSite" id="Minc3s03947g35189">
    <property type="protein sequence ID" value="Minc3s03947g35189"/>
    <property type="gene ID" value="Minc3s03947g35189"/>
</dbReference>
<evidence type="ECO:0000313" key="2">
    <source>
        <dbReference type="WBParaSite" id="Minc3s03947g35189"/>
    </source>
</evidence>
<sequence length="79" mass="8599">MYGGGTKFGEDVIIGYLLCSMSVSNHRTDDSANTLLYERGNPCMKDSDCDYYANSKCDTSCGLCKAPLNAVDPHKPPKN</sequence>
<proteinExistence type="predicted"/>
<protein>
    <submittedName>
        <fullName evidence="2">ShKT domain-containing protein</fullName>
    </submittedName>
</protein>
<dbReference type="Proteomes" id="UP000887563">
    <property type="component" value="Unplaced"/>
</dbReference>
<name>A0A914N4L9_MELIC</name>